<evidence type="ECO:0000313" key="4">
    <source>
        <dbReference type="EMBL" id="SPQ94359.1"/>
    </source>
</evidence>
<dbReference type="Proteomes" id="UP000039324">
    <property type="component" value="Unassembled WGS sequence"/>
</dbReference>
<geneLocation type="mitochondrion" evidence="4"/>
<dbReference type="Proteomes" id="UP000290189">
    <property type="component" value="Unassembled WGS sequence"/>
</dbReference>
<dbReference type="STRING" id="37360.A0A0G4IIG9"/>
<sequence>MTTDPGDEESAGQRSKSLRSIFSFLDECSENRDQNRKPLVDLGDGSGQPARPPSDVIVDKVKTQLVELKLVNKRNQGRIASLESALQKARKSNGQALERANADLVRKMNEQRVEYEKALERQLQFVDQLLEDKKALTEKGEVLTREIESVRQSGEATLQERERAWAQRIERLRKEWEDGERVRRALWAKEKQDVLRANLQNEVHGKLQSRDTKHAKALRDLAERHEKEMAQLKSVMNREAFNRVQSAKNAMTKEFDEQMRAMEKDRTAELLERSQQHQAEIASVRSILLREFDVERAKWTEVRQREVAEFEEALRMAQQAADDKMAAMKAQHEEAREAWQRKAASDLARAKERFQIEFDERDHERSERLQQELAKREQEYRERLLRERDQQIGVVVEKLSAEASAAKQHAEQQRRRDADASFAKLAECEAMWRARHDELKKAFAKAREAAEQGQLRAGQLQTELGKSKELCDVLQTRVSRIEAERSVSDHEWNERLQSCDQAWAQRLAETETRTKTSSAQTEAVLEELRSRISDAEKQHVSEMMQVEAKVRAAIAKKDNLIVSMRSTIDAQAQRLSLMENALTQQKRDLLNL</sequence>
<feature type="compositionally biased region" description="Basic and acidic residues" evidence="2">
    <location>
        <begin position="29"/>
        <end position="39"/>
    </location>
</feature>
<keyword evidence="5" id="KW-1185">Reference proteome</keyword>
<feature type="coiled-coil region" evidence="1">
    <location>
        <begin position="518"/>
        <end position="545"/>
    </location>
</feature>
<organism evidence="3 5">
    <name type="scientific">Plasmodiophora brassicae</name>
    <name type="common">Clubroot disease agent</name>
    <dbReference type="NCBI Taxonomy" id="37360"/>
    <lineage>
        <taxon>Eukaryota</taxon>
        <taxon>Sar</taxon>
        <taxon>Rhizaria</taxon>
        <taxon>Endomyxa</taxon>
        <taxon>Phytomyxea</taxon>
        <taxon>Plasmodiophorida</taxon>
        <taxon>Plasmodiophoridae</taxon>
        <taxon>Plasmodiophora</taxon>
    </lineage>
</organism>
<feature type="coiled-coil region" evidence="1">
    <location>
        <begin position="72"/>
        <end position="175"/>
    </location>
</feature>
<evidence type="ECO:0000313" key="5">
    <source>
        <dbReference type="Proteomes" id="UP000039324"/>
    </source>
</evidence>
<reference evidence="4 6" key="2">
    <citation type="submission" date="2018-03" db="EMBL/GenBank/DDBJ databases">
        <authorList>
            <person name="Fogelqvist J."/>
        </authorList>
    </citation>
    <scope>NUCLEOTIDE SEQUENCE [LARGE SCALE GENOMIC DNA]</scope>
</reference>
<dbReference type="EMBL" id="OVEO01000002">
    <property type="protein sequence ID" value="SPQ94359.1"/>
    <property type="molecule type" value="Genomic_DNA"/>
</dbReference>
<dbReference type="OMA" id="PSMEERW"/>
<evidence type="ECO:0000256" key="2">
    <source>
        <dbReference type="SAM" id="MobiDB-lite"/>
    </source>
</evidence>
<keyword evidence="1" id="KW-0175">Coiled coil</keyword>
<evidence type="ECO:0000313" key="3">
    <source>
        <dbReference type="EMBL" id="CEO95031.1"/>
    </source>
</evidence>
<dbReference type="PANTHER" id="PTHR31540">
    <property type="entry name" value="CENTROSOMAL PROTEIN OF 131 KDA"/>
    <property type="match status" value="1"/>
</dbReference>
<feature type="region of interest" description="Disordered" evidence="2">
    <location>
        <begin position="29"/>
        <end position="54"/>
    </location>
</feature>
<dbReference type="EMBL" id="CDSF01000002">
    <property type="protein sequence ID" value="CEO95031.1"/>
    <property type="molecule type" value="Genomic_DNA"/>
</dbReference>
<dbReference type="GO" id="GO:0005929">
    <property type="term" value="C:cilium"/>
    <property type="evidence" value="ECO:0007669"/>
    <property type="project" value="GOC"/>
</dbReference>
<dbReference type="PANTHER" id="PTHR31540:SF1">
    <property type="entry name" value="CENTROSOMAL PROTEIN OF 131 KDA"/>
    <property type="match status" value="1"/>
</dbReference>
<evidence type="ECO:0000256" key="1">
    <source>
        <dbReference type="SAM" id="Coils"/>
    </source>
</evidence>
<proteinExistence type="predicted"/>
<dbReference type="AlphaFoldDB" id="A0A0G4IIG9"/>
<gene>
    <name evidence="3" type="ORF">PBRA_003845</name>
    <name evidence="4" type="ORF">PLBR_LOCUS1574</name>
</gene>
<name>A0A0G4IIG9_PLABS</name>
<evidence type="ECO:0000313" key="6">
    <source>
        <dbReference type="Proteomes" id="UP000290189"/>
    </source>
</evidence>
<keyword evidence="4" id="KW-0496">Mitochondrion</keyword>
<protein>
    <submittedName>
        <fullName evidence="3">Uncharacterized protein</fullName>
    </submittedName>
</protein>
<reference evidence="3 5" key="1">
    <citation type="submission" date="2015-02" db="EMBL/GenBank/DDBJ databases">
        <authorList>
            <person name="Chooi Y.-H."/>
        </authorList>
    </citation>
    <scope>NUCLEOTIDE SEQUENCE [LARGE SCALE GENOMIC DNA]</scope>
    <source>
        <strain evidence="3">E3</strain>
    </source>
</reference>
<dbReference type="GO" id="GO:0035735">
    <property type="term" value="P:intraciliary transport involved in cilium assembly"/>
    <property type="evidence" value="ECO:0007669"/>
    <property type="project" value="InterPro"/>
</dbReference>
<dbReference type="InterPro" id="IPR030465">
    <property type="entry name" value="CEP131"/>
</dbReference>
<accession>A0A0G4IIG9</accession>
<dbReference type="OrthoDB" id="197735at2759"/>